<gene>
    <name evidence="5 14" type="primary">ureC</name>
    <name evidence="14" type="ORF">DM194_08225</name>
</gene>
<feature type="modified residue" description="N6-carboxylysine" evidence="5 7">
    <location>
        <position position="219"/>
    </location>
</feature>
<dbReference type="UniPathway" id="UPA00258">
    <property type="reaction ID" value="UER00370"/>
</dbReference>
<comment type="similarity">
    <text evidence="5 12">Belongs to the metallo-dependent hydrolases superfamily. Urease alpha subunit family.</text>
</comment>
<feature type="domain" description="Urease" evidence="13">
    <location>
        <begin position="131"/>
        <end position="569"/>
    </location>
</feature>
<dbReference type="Gene3D" id="2.30.40.10">
    <property type="entry name" value="Urease, subunit C, domain 1"/>
    <property type="match status" value="1"/>
</dbReference>
<feature type="active site" description="Proton donor" evidence="5 9">
    <location>
        <position position="322"/>
    </location>
</feature>
<evidence type="ECO:0000256" key="8">
    <source>
        <dbReference type="PIRSR" id="PIRSR611612-51"/>
    </source>
</evidence>
<dbReference type="PROSITE" id="PS01120">
    <property type="entry name" value="UREASE_1"/>
    <property type="match status" value="1"/>
</dbReference>
<comment type="subcellular location">
    <subcellularLocation>
        <location evidence="5 10">Cytoplasm</location>
    </subcellularLocation>
</comment>
<evidence type="ECO:0000256" key="7">
    <source>
        <dbReference type="PIRSR" id="PIRSR611612-50"/>
    </source>
</evidence>
<dbReference type="GO" id="GO:0043419">
    <property type="term" value="P:urea catabolic process"/>
    <property type="evidence" value="ECO:0007669"/>
    <property type="project" value="UniProtKB-UniRule"/>
</dbReference>
<comment type="PTM">
    <text evidence="7">Carbamylation allows a single lysine to coordinate two nickel ions.</text>
</comment>
<feature type="binding site" evidence="5 8">
    <location>
        <position position="274"/>
    </location>
    <ligand>
        <name>Ni(2+)</name>
        <dbReference type="ChEBI" id="CHEBI:49786"/>
        <label>2</label>
    </ligand>
</feature>
<dbReference type="AlphaFoldDB" id="A0A2U9S5U3"/>
<dbReference type="PRINTS" id="PR01752">
    <property type="entry name" value="UREASE"/>
</dbReference>
<dbReference type="GO" id="GO:0016151">
    <property type="term" value="F:nickel cation binding"/>
    <property type="evidence" value="ECO:0007669"/>
    <property type="project" value="UniProtKB-UniRule"/>
</dbReference>
<feature type="binding site" evidence="5 8">
    <location>
        <position position="136"/>
    </location>
    <ligand>
        <name>Ni(2+)</name>
        <dbReference type="ChEBI" id="CHEBI:49786"/>
        <label>1</label>
    </ligand>
</feature>
<organism evidence="14 15">
    <name type="scientific">Azospirillum ramasamyi</name>
    <dbReference type="NCBI Taxonomy" id="682998"/>
    <lineage>
        <taxon>Bacteria</taxon>
        <taxon>Pseudomonadati</taxon>
        <taxon>Pseudomonadota</taxon>
        <taxon>Alphaproteobacteria</taxon>
        <taxon>Rhodospirillales</taxon>
        <taxon>Azospirillaceae</taxon>
        <taxon>Azospirillum</taxon>
    </lineage>
</organism>
<reference evidence="14 15" key="1">
    <citation type="journal article" date="2019" name="Int. J. Syst. Evol. Microbiol.">
        <title>Azospirillum ramasamyi sp. nov., a novel diazotrophic bacterium isolated from fermented bovine products.</title>
        <authorList>
            <person name="Anandham R."/>
            <person name="Heo J."/>
            <person name="Krishnamoorthy R."/>
            <person name="SenthilKumar M."/>
            <person name="Gopal N.O."/>
            <person name="Kim S.J."/>
            <person name="Kwon S.W."/>
        </authorList>
    </citation>
    <scope>NUCLEOTIDE SEQUENCE [LARGE SCALE GENOMIC DNA]</scope>
    <source>
        <strain evidence="14 15">M2T2B2</strain>
    </source>
</reference>
<dbReference type="EC" id="3.5.1.5" evidence="5 6"/>
<comment type="catalytic activity">
    <reaction evidence="5 11">
        <text>urea + 2 H2O + H(+) = hydrogencarbonate + 2 NH4(+)</text>
        <dbReference type="Rhea" id="RHEA:20557"/>
        <dbReference type="ChEBI" id="CHEBI:15377"/>
        <dbReference type="ChEBI" id="CHEBI:15378"/>
        <dbReference type="ChEBI" id="CHEBI:16199"/>
        <dbReference type="ChEBI" id="CHEBI:17544"/>
        <dbReference type="ChEBI" id="CHEBI:28938"/>
        <dbReference type="EC" id="3.5.1.5"/>
    </reaction>
</comment>
<dbReference type="Gene3D" id="3.20.20.140">
    <property type="entry name" value="Metal-dependent hydrolases"/>
    <property type="match status" value="1"/>
</dbReference>
<dbReference type="EMBL" id="CP029829">
    <property type="protein sequence ID" value="AWU94253.1"/>
    <property type="molecule type" value="Genomic_DNA"/>
</dbReference>
<comment type="cofactor">
    <cofactor evidence="5 8 11">
        <name>Ni cation</name>
        <dbReference type="ChEBI" id="CHEBI:25516"/>
    </cofactor>
    <text evidence="5 8 11">Binds 2 nickel ions per subunit.</text>
</comment>
<feature type="binding site" evidence="5 10">
    <location>
        <position position="221"/>
    </location>
    <ligand>
        <name>substrate</name>
    </ligand>
</feature>
<keyword evidence="4 5" id="KW-0378">Hydrolase</keyword>
<dbReference type="InterPro" id="IPR032466">
    <property type="entry name" value="Metal_Hydrolase"/>
</dbReference>
<dbReference type="SUPFAM" id="SSF51338">
    <property type="entry name" value="Composite domain of metallo-dependent hydrolases"/>
    <property type="match status" value="2"/>
</dbReference>
<dbReference type="InterPro" id="IPR011612">
    <property type="entry name" value="Urease_alpha_N_dom"/>
</dbReference>
<evidence type="ECO:0000256" key="1">
    <source>
        <dbReference type="ARBA" id="ARBA00004897"/>
    </source>
</evidence>
<evidence type="ECO:0000256" key="12">
    <source>
        <dbReference type="RuleBase" id="RU004158"/>
    </source>
</evidence>
<comment type="pathway">
    <text evidence="1 5">Nitrogen metabolism; urea degradation; CO(2) and NH(3) from urea (urease route): step 1/1.</text>
</comment>
<accession>A0A2U9S5U3</accession>
<keyword evidence="3 5" id="KW-0479">Metal-binding</keyword>
<keyword evidence="15" id="KW-1185">Reference proteome</keyword>
<dbReference type="OrthoDB" id="9802793at2"/>
<dbReference type="InterPro" id="IPR029754">
    <property type="entry name" value="Urease_Ni-bd"/>
</dbReference>
<dbReference type="HAMAP" id="MF_01953">
    <property type="entry name" value="Urease_alpha"/>
    <property type="match status" value="1"/>
</dbReference>
<dbReference type="Proteomes" id="UP000249605">
    <property type="component" value="Chromosome"/>
</dbReference>
<dbReference type="Pfam" id="PF01979">
    <property type="entry name" value="Amidohydro_1"/>
    <property type="match status" value="1"/>
</dbReference>
<feature type="binding site" description="via carbamate group" evidence="5 8">
    <location>
        <position position="219"/>
    </location>
    <ligand>
        <name>Ni(2+)</name>
        <dbReference type="ChEBI" id="CHEBI:49786"/>
        <label>2</label>
    </ligand>
</feature>
<name>A0A2U9S5U3_9PROT</name>
<dbReference type="InterPro" id="IPR006680">
    <property type="entry name" value="Amidohydro-rel"/>
</dbReference>
<dbReference type="SUPFAM" id="SSF51556">
    <property type="entry name" value="Metallo-dependent hydrolases"/>
    <property type="match status" value="1"/>
</dbReference>
<evidence type="ECO:0000256" key="9">
    <source>
        <dbReference type="PIRSR" id="PIRSR611612-52"/>
    </source>
</evidence>
<dbReference type="InterPro" id="IPR050112">
    <property type="entry name" value="Urease_alpha_subunit"/>
</dbReference>
<dbReference type="PROSITE" id="PS00145">
    <property type="entry name" value="UREASE_2"/>
    <property type="match status" value="1"/>
</dbReference>
<comment type="subunit">
    <text evidence="5">Heterotrimer of UreA (gamma), UreB (beta) and UreC (alpha) subunits. Three heterotrimers associate to form the active enzyme.</text>
</comment>
<evidence type="ECO:0000313" key="14">
    <source>
        <dbReference type="EMBL" id="AWU94253.1"/>
    </source>
</evidence>
<evidence type="ECO:0000256" key="11">
    <source>
        <dbReference type="RuleBase" id="RU000510"/>
    </source>
</evidence>
<dbReference type="KEGG" id="azm:DM194_08225"/>
<dbReference type="InterPro" id="IPR005848">
    <property type="entry name" value="Urease_asu"/>
</dbReference>
<dbReference type="CDD" id="cd00375">
    <property type="entry name" value="Urease_alpha"/>
    <property type="match status" value="1"/>
</dbReference>
<evidence type="ECO:0000256" key="10">
    <source>
        <dbReference type="PROSITE-ProRule" id="PRU00700"/>
    </source>
</evidence>
<sequence length="569" mass="60955">MAHRIDRAEYAALYGPTTGDRVRLADTDLIVEVERDHTVYGEEVKFGGGKVIRDGMGQSQRSRHQGAVDTVITNALIIDHWGIVKADIGITGGRIAAIGKAGNPDVQPGVDIIVGPGTEVIAGEGKIVTAGGIDAHIHFICPQQVDEALNSGVTTMLGGGTGPAAGTAATTCTPGPWHMERMLQAAEGLPINLGFFGKGNTSRPDALLEQIAAGACGLKLHEDWGTTPDAIDTCLTVADQLDVQVAIHTDTLNESGFVEDTIAAFKGRTIHTFHTEGAGGGHAPDIIRVAGLNNVLPSSTNPTRPFTINTVDEHLDMLMVCHHLSARIPEDVAFAESRIRRETIAAEDILHDLGVFSMISSDSQAMGRLGEVVIRTWQTAHKMKLQRGRLPQETGDNDNFRVKRYIAKYTINPALSHGIGHVVGSVEVGKLADLVVWSPAFFGVKPDMVIKCGTIAAALMGDPNASIPTPQPVHYRPMFGAFGRAIQASSVTFVSAKAMELEVGRQLGLHRELIAVQGTRTVGKKDMIHNDATPHIEVDPETYEVRADGQLLTCEPAEVLPMAQRYFLF</sequence>
<evidence type="ECO:0000256" key="3">
    <source>
        <dbReference type="ARBA" id="ARBA00022723"/>
    </source>
</evidence>
<keyword evidence="2 5" id="KW-0533">Nickel</keyword>
<feature type="binding site" evidence="5 8">
    <location>
        <position position="362"/>
    </location>
    <ligand>
        <name>Ni(2+)</name>
        <dbReference type="ChEBI" id="CHEBI:49786"/>
        <label>1</label>
    </ligand>
</feature>
<feature type="binding site" evidence="5 8">
    <location>
        <position position="248"/>
    </location>
    <ligand>
        <name>Ni(2+)</name>
        <dbReference type="ChEBI" id="CHEBI:49786"/>
        <label>2</label>
    </ligand>
</feature>
<proteinExistence type="inferred from homology"/>
<dbReference type="PANTHER" id="PTHR43440">
    <property type="entry name" value="UREASE"/>
    <property type="match status" value="1"/>
</dbReference>
<dbReference type="GO" id="GO:0009039">
    <property type="term" value="F:urease activity"/>
    <property type="evidence" value="ECO:0007669"/>
    <property type="project" value="UniProtKB-UniRule"/>
</dbReference>
<dbReference type="PROSITE" id="PS51368">
    <property type="entry name" value="UREASE_3"/>
    <property type="match status" value="1"/>
</dbReference>
<dbReference type="Pfam" id="PF00449">
    <property type="entry name" value="Urease_alpha"/>
    <property type="match status" value="1"/>
</dbReference>
<protein>
    <recommendedName>
        <fullName evidence="5 6">Urease subunit alpha</fullName>
        <ecNumber evidence="5 6">3.5.1.5</ecNumber>
    </recommendedName>
    <alternativeName>
        <fullName evidence="5">Urea amidohydrolase subunit alpha</fullName>
    </alternativeName>
</protein>
<evidence type="ECO:0000256" key="5">
    <source>
        <dbReference type="HAMAP-Rule" id="MF_01953"/>
    </source>
</evidence>
<evidence type="ECO:0000313" key="15">
    <source>
        <dbReference type="Proteomes" id="UP000249605"/>
    </source>
</evidence>
<feature type="binding site" evidence="5 8">
    <location>
        <position position="138"/>
    </location>
    <ligand>
        <name>Ni(2+)</name>
        <dbReference type="ChEBI" id="CHEBI:49786"/>
        <label>1</label>
    </ligand>
</feature>
<evidence type="ECO:0000256" key="4">
    <source>
        <dbReference type="ARBA" id="ARBA00022801"/>
    </source>
</evidence>
<feature type="binding site" description="via carbamate group" evidence="5 8">
    <location>
        <position position="219"/>
    </location>
    <ligand>
        <name>Ni(2+)</name>
        <dbReference type="ChEBI" id="CHEBI:49786"/>
        <label>1</label>
    </ligand>
</feature>
<comment type="PTM">
    <text evidence="5">Carboxylation allows a single lysine to coordinate two nickel ions.</text>
</comment>
<dbReference type="InterPro" id="IPR017950">
    <property type="entry name" value="Urease_AS"/>
</dbReference>
<keyword evidence="5 10" id="KW-0963">Cytoplasm</keyword>
<dbReference type="NCBIfam" id="NF009686">
    <property type="entry name" value="PRK13207.1"/>
    <property type="match status" value="1"/>
</dbReference>
<dbReference type="InterPro" id="IPR017951">
    <property type="entry name" value="Urease_asu_c"/>
</dbReference>
<dbReference type="GO" id="GO:0005737">
    <property type="term" value="C:cytoplasm"/>
    <property type="evidence" value="ECO:0007669"/>
    <property type="project" value="UniProtKB-SubCell"/>
</dbReference>
<dbReference type="NCBIfam" id="NF009685">
    <property type="entry name" value="PRK13206.1"/>
    <property type="match status" value="1"/>
</dbReference>
<dbReference type="PANTHER" id="PTHR43440:SF1">
    <property type="entry name" value="UREASE"/>
    <property type="match status" value="1"/>
</dbReference>
<evidence type="ECO:0000259" key="13">
    <source>
        <dbReference type="PROSITE" id="PS51368"/>
    </source>
</evidence>
<dbReference type="NCBIfam" id="TIGR01792">
    <property type="entry name" value="urease_alph"/>
    <property type="match status" value="1"/>
</dbReference>
<evidence type="ECO:0000256" key="2">
    <source>
        <dbReference type="ARBA" id="ARBA00022596"/>
    </source>
</evidence>
<dbReference type="InterPro" id="IPR011059">
    <property type="entry name" value="Metal-dep_hydrolase_composite"/>
</dbReference>
<evidence type="ECO:0000256" key="6">
    <source>
        <dbReference type="NCBIfam" id="TIGR01792"/>
    </source>
</evidence>
<dbReference type="RefSeq" id="WP_111066812.1">
    <property type="nucleotide sequence ID" value="NZ_CP029829.1"/>
</dbReference>